<protein>
    <submittedName>
        <fullName evidence="1">Uncharacterized protein</fullName>
    </submittedName>
</protein>
<evidence type="ECO:0000313" key="2">
    <source>
        <dbReference type="Proteomes" id="UP001732700"/>
    </source>
</evidence>
<reference evidence="1" key="2">
    <citation type="submission" date="2025-09" db="UniProtKB">
        <authorList>
            <consortium name="EnsemblPlants"/>
        </authorList>
    </citation>
    <scope>IDENTIFICATION</scope>
</reference>
<name>A0ACD5VBT6_AVESA</name>
<dbReference type="Proteomes" id="UP001732700">
    <property type="component" value="Chromosome 2D"/>
</dbReference>
<accession>A0ACD5VBT6</accession>
<dbReference type="EnsemblPlants" id="AVESA.00010b.r2.2DG0399650.1">
    <property type="protein sequence ID" value="AVESA.00010b.r2.2DG0399650.1.CDS"/>
    <property type="gene ID" value="AVESA.00010b.r2.2DG0399650"/>
</dbReference>
<keyword evidence="2" id="KW-1185">Reference proteome</keyword>
<evidence type="ECO:0000313" key="1">
    <source>
        <dbReference type="EnsemblPlants" id="AVESA.00010b.r2.2DG0399650.1.CDS"/>
    </source>
</evidence>
<reference evidence="1" key="1">
    <citation type="submission" date="2021-05" db="EMBL/GenBank/DDBJ databases">
        <authorList>
            <person name="Scholz U."/>
            <person name="Mascher M."/>
            <person name="Fiebig A."/>
        </authorList>
    </citation>
    <scope>NUCLEOTIDE SEQUENCE [LARGE SCALE GENOMIC DNA]</scope>
</reference>
<sequence length="237" mass="26724">MAPTLQDVSYLLGLPLAGQPIGPLDALASWSTNMAQRFEGITAVPFDHDEHGPKFDWLLGFQIQRLGYPELQLTEPQITRCLEAYLLWLLGKVMFTENHVTTITARYIPIALEIANATSADMITQRSWGSAVLAATYREMTCVLWQRCFSHAQVRGCYPAFSEQFDVLLASSVMWEPYTDEAIGARFRKDGDDVEAVTLISTLCTKDAAYWLTKSKIIFDMQVVKEGKQQDRHRLAP</sequence>
<organism evidence="1 2">
    <name type="scientific">Avena sativa</name>
    <name type="common">Oat</name>
    <dbReference type="NCBI Taxonomy" id="4498"/>
    <lineage>
        <taxon>Eukaryota</taxon>
        <taxon>Viridiplantae</taxon>
        <taxon>Streptophyta</taxon>
        <taxon>Embryophyta</taxon>
        <taxon>Tracheophyta</taxon>
        <taxon>Spermatophyta</taxon>
        <taxon>Magnoliopsida</taxon>
        <taxon>Liliopsida</taxon>
        <taxon>Poales</taxon>
        <taxon>Poaceae</taxon>
        <taxon>BOP clade</taxon>
        <taxon>Pooideae</taxon>
        <taxon>Poodae</taxon>
        <taxon>Poeae</taxon>
        <taxon>Poeae Chloroplast Group 1 (Aveneae type)</taxon>
        <taxon>Aveninae</taxon>
        <taxon>Avena</taxon>
    </lineage>
</organism>
<proteinExistence type="predicted"/>